<protein>
    <submittedName>
        <fullName evidence="16">Iron complex outermembrane receptor protein</fullName>
    </submittedName>
</protein>
<dbReference type="RefSeq" id="WP_200287812.1">
    <property type="nucleotide sequence ID" value="NZ_JACIGF010000015.1"/>
</dbReference>
<keyword evidence="13" id="KW-0732">Signal</keyword>
<dbReference type="PANTHER" id="PTHR32552:SF81">
    <property type="entry name" value="TONB-DEPENDENT OUTER MEMBRANE RECEPTOR"/>
    <property type="match status" value="1"/>
</dbReference>
<evidence type="ECO:0000256" key="5">
    <source>
        <dbReference type="ARBA" id="ARBA00022692"/>
    </source>
</evidence>
<feature type="signal peptide" evidence="13">
    <location>
        <begin position="1"/>
        <end position="31"/>
    </location>
</feature>
<dbReference type="PROSITE" id="PS52016">
    <property type="entry name" value="TONB_DEPENDENT_REC_3"/>
    <property type="match status" value="1"/>
</dbReference>
<evidence type="ECO:0000313" key="17">
    <source>
        <dbReference type="Proteomes" id="UP000295399"/>
    </source>
</evidence>
<evidence type="ECO:0000256" key="4">
    <source>
        <dbReference type="ARBA" id="ARBA00022496"/>
    </source>
</evidence>
<dbReference type="AlphaFoldDB" id="A0A4R2P7J6"/>
<dbReference type="GO" id="GO:0009279">
    <property type="term" value="C:cell outer membrane"/>
    <property type="evidence" value="ECO:0007669"/>
    <property type="project" value="UniProtKB-SubCell"/>
</dbReference>
<evidence type="ECO:0000259" key="14">
    <source>
        <dbReference type="Pfam" id="PF00593"/>
    </source>
</evidence>
<dbReference type="InParanoid" id="A0A4R2P7J6"/>
<evidence type="ECO:0000256" key="1">
    <source>
        <dbReference type="ARBA" id="ARBA00004571"/>
    </source>
</evidence>
<keyword evidence="7" id="KW-0406">Ion transport</keyword>
<keyword evidence="9 11" id="KW-0472">Membrane</keyword>
<keyword evidence="17" id="KW-1185">Reference proteome</keyword>
<evidence type="ECO:0000256" key="10">
    <source>
        <dbReference type="ARBA" id="ARBA00023237"/>
    </source>
</evidence>
<evidence type="ECO:0000259" key="15">
    <source>
        <dbReference type="Pfam" id="PF07715"/>
    </source>
</evidence>
<comment type="subcellular location">
    <subcellularLocation>
        <location evidence="1 11">Cell outer membrane</location>
        <topology evidence="1 11">Multi-pass membrane protein</topology>
    </subcellularLocation>
</comment>
<dbReference type="Pfam" id="PF07715">
    <property type="entry name" value="Plug"/>
    <property type="match status" value="1"/>
</dbReference>
<keyword evidence="2 11" id="KW-0813">Transport</keyword>
<dbReference type="PANTHER" id="PTHR32552">
    <property type="entry name" value="FERRICHROME IRON RECEPTOR-RELATED"/>
    <property type="match status" value="1"/>
</dbReference>
<feature type="domain" description="TonB-dependent receptor-like beta-barrel" evidence="14">
    <location>
        <begin position="284"/>
        <end position="715"/>
    </location>
</feature>
<reference evidence="16 17" key="1">
    <citation type="submission" date="2019-03" db="EMBL/GenBank/DDBJ databases">
        <title>Genomic Encyclopedia of Type Strains, Phase IV (KMG-IV): sequencing the most valuable type-strain genomes for metagenomic binning, comparative biology and taxonomic classification.</title>
        <authorList>
            <person name="Goeker M."/>
        </authorList>
    </citation>
    <scope>NUCLEOTIDE SEQUENCE [LARGE SCALE GENOMIC DNA]</scope>
    <source>
        <strain evidence="16 17">DSM 2132</strain>
    </source>
</reference>
<keyword evidence="8 12" id="KW-0798">TonB box</keyword>
<dbReference type="Gene3D" id="2.40.170.20">
    <property type="entry name" value="TonB-dependent receptor, beta-barrel domain"/>
    <property type="match status" value="1"/>
</dbReference>
<evidence type="ECO:0000256" key="8">
    <source>
        <dbReference type="ARBA" id="ARBA00023077"/>
    </source>
</evidence>
<evidence type="ECO:0000256" key="12">
    <source>
        <dbReference type="RuleBase" id="RU003357"/>
    </source>
</evidence>
<keyword evidence="10 11" id="KW-0998">Cell outer membrane</keyword>
<evidence type="ECO:0000256" key="7">
    <source>
        <dbReference type="ARBA" id="ARBA00023065"/>
    </source>
</evidence>
<evidence type="ECO:0000256" key="13">
    <source>
        <dbReference type="SAM" id="SignalP"/>
    </source>
</evidence>
<organism evidence="16 17">
    <name type="scientific">Rhodothalassium salexigens DSM 2132</name>
    <dbReference type="NCBI Taxonomy" id="1188247"/>
    <lineage>
        <taxon>Bacteria</taxon>
        <taxon>Pseudomonadati</taxon>
        <taxon>Pseudomonadota</taxon>
        <taxon>Alphaproteobacteria</taxon>
        <taxon>Rhodothalassiales</taxon>
        <taxon>Rhodothalassiaceae</taxon>
        <taxon>Rhodothalassium</taxon>
    </lineage>
</organism>
<dbReference type="GO" id="GO:0006826">
    <property type="term" value="P:iron ion transport"/>
    <property type="evidence" value="ECO:0007669"/>
    <property type="project" value="UniProtKB-KW"/>
</dbReference>
<dbReference type="InterPro" id="IPR012910">
    <property type="entry name" value="Plug_dom"/>
</dbReference>
<evidence type="ECO:0000313" key="16">
    <source>
        <dbReference type="EMBL" id="TCP30164.1"/>
    </source>
</evidence>
<dbReference type="SUPFAM" id="SSF56935">
    <property type="entry name" value="Porins"/>
    <property type="match status" value="1"/>
</dbReference>
<sequence length="748" mass="81574">MKRVQMRTGALGAASAAAMAVAGALTTPVAAQGMGDEAALAIEEIVVTAQRREQRIQDVPMAISTLSGEEFETIFLAGEDIRALSARVPALNAESSNGRVAPRFYIRGLGNTDFDLAASQPVLVVIDEVVMENVILKSSPIFDMQGVEVLKGPQGTLFGRNTPAGIVKFETRKPTEELDAYASLTYGNRNTVNAEGAVGGALIPGVLKARVSGLIQRRDDYIDKVVVDEKNAVGGFRDMAGRIQLDFTPTDRFSALAKFHVRDLDSTAALFRANVIAPGGGVVDRFDRETIFHDSEVNNPQKYNSWGASLRLGYDFDAFTVTTISAFETTDGFSRGDIDGGFTGPNSFFNPANPPQPPFTPDTIAFPSETQDGIDDLDQYTQEIRFASPGDDRFNWQFGAFFFNSDLKITTDRFFVDPSTVLHENTAWALFGHADYKITPRLTVTAGLRYTDDDKDFEVLSSPFFGPTPRNVQDDKLSWDFAVNYALTDQITLYARHARGFRAPTIQGRDVAFDGAPSIAQSETIKSFEGGFKSVLFDNRLSVNAAGYWYEINGQQLTAVGGGDNLIRLVNADRGVGYGFEADARVQILEGLSATAAFAWTKTELQDETLAVPPCGSGLCQVVDPLDPNGNALVDGNPFPQAPEYTLYLTARYERPVGEAGLVFVSTDWYVQGETNFFLYNAPEFRTNGNFEGGARAGYSYDGGRYEVSLFARNITDKVNIQGAIDFTALTGYLNEPRTFGVNLTARY</sequence>
<feature type="chain" id="PRO_5021018967" evidence="13">
    <location>
        <begin position="32"/>
        <end position="748"/>
    </location>
</feature>
<dbReference type="InterPro" id="IPR000531">
    <property type="entry name" value="Beta-barrel_TonB"/>
</dbReference>
<keyword evidence="16" id="KW-0675">Receptor</keyword>
<dbReference type="InterPro" id="IPR039426">
    <property type="entry name" value="TonB-dep_rcpt-like"/>
</dbReference>
<proteinExistence type="inferred from homology"/>
<keyword evidence="4" id="KW-0410">Iron transport</keyword>
<comment type="similarity">
    <text evidence="11 12">Belongs to the TonB-dependent receptor family.</text>
</comment>
<comment type="caution">
    <text evidence="16">The sequence shown here is derived from an EMBL/GenBank/DDBJ whole genome shotgun (WGS) entry which is preliminary data.</text>
</comment>
<dbReference type="Pfam" id="PF00593">
    <property type="entry name" value="TonB_dep_Rec_b-barrel"/>
    <property type="match status" value="1"/>
</dbReference>
<evidence type="ECO:0000256" key="2">
    <source>
        <dbReference type="ARBA" id="ARBA00022448"/>
    </source>
</evidence>
<evidence type="ECO:0000256" key="11">
    <source>
        <dbReference type="PROSITE-ProRule" id="PRU01360"/>
    </source>
</evidence>
<keyword evidence="5 11" id="KW-0812">Transmembrane</keyword>
<accession>A0A4R2P7J6</accession>
<gene>
    <name evidence="16" type="ORF">EV659_11519</name>
</gene>
<evidence type="ECO:0000256" key="9">
    <source>
        <dbReference type="ARBA" id="ARBA00023136"/>
    </source>
</evidence>
<dbReference type="InterPro" id="IPR036942">
    <property type="entry name" value="Beta-barrel_TonB_sf"/>
</dbReference>
<keyword evidence="6" id="KW-0408">Iron</keyword>
<name>A0A4R2P7J6_RHOSA</name>
<feature type="domain" description="TonB-dependent receptor plug" evidence="15">
    <location>
        <begin position="56"/>
        <end position="166"/>
    </location>
</feature>
<evidence type="ECO:0000256" key="6">
    <source>
        <dbReference type="ARBA" id="ARBA00023004"/>
    </source>
</evidence>
<evidence type="ECO:0000256" key="3">
    <source>
        <dbReference type="ARBA" id="ARBA00022452"/>
    </source>
</evidence>
<dbReference type="Proteomes" id="UP000295399">
    <property type="component" value="Unassembled WGS sequence"/>
</dbReference>
<dbReference type="EMBL" id="SLXO01000015">
    <property type="protein sequence ID" value="TCP30164.1"/>
    <property type="molecule type" value="Genomic_DNA"/>
</dbReference>
<keyword evidence="3 11" id="KW-1134">Transmembrane beta strand</keyword>